<dbReference type="GO" id="GO:0022857">
    <property type="term" value="F:transmembrane transporter activity"/>
    <property type="evidence" value="ECO:0007669"/>
    <property type="project" value="InterPro"/>
</dbReference>
<sequence>MAKLNLSWRLLAPIMVAIIIALFPSPSGLPEHAWLYFAIFFGVIVGLILEPAPGAVVAMTGLAIIGVLSPWLLYSPEQLAEPGFKYTSKALSWVVSGFSNSVIWLIFAAFMFGTGYEKTGLGRRIALLLVKKMGHKTLFLGYAIMFSELLLAPVTPSNSARGAGIIYPIIRNLPPLYDSQPNTPGIRKIGSYIMWMGISADCVTSSIFLTAMAPNLLLVGLLKSSTDVALTWGTWFIGMLPLSILLIILVPWLTYVLYPPEIKQGNQVPEWATKELEIMGPLCRREKIMLVLMIAALVLWIFGSDFIDAAMVGYSVVALMLLTKVITWDDIISNKAAWSVFFWLASLIALATGLNQTGFISWFGHHIADSLSGFSPTAIMILLVTLFYGLRYFFASATAYTSALAPMMLAAAFVIPEIPLVTFSLMIGAAIGLSSITTPYATGPSPIYYGSGYLPTADYWRLGAIFGVLFLVLLLLTGLIWMPLVI</sequence>
<dbReference type="GO" id="GO:0016020">
    <property type="term" value="C:membrane"/>
    <property type="evidence" value="ECO:0007669"/>
    <property type="project" value="UniProtKB-SubCell"/>
</dbReference>
<dbReference type="InterPro" id="IPR001898">
    <property type="entry name" value="SLC13A/DASS"/>
</dbReference>
<dbReference type="Proteomes" id="UP000043316">
    <property type="component" value="Unassembled WGS sequence"/>
</dbReference>
<feature type="transmembrane region" description="Helical" evidence="6">
    <location>
        <begin position="232"/>
        <end position="258"/>
    </location>
</feature>
<feature type="transmembrane region" description="Helical" evidence="6">
    <location>
        <begin position="309"/>
        <end position="328"/>
    </location>
</feature>
<feature type="transmembrane region" description="Helical" evidence="6">
    <location>
        <begin position="56"/>
        <end position="73"/>
    </location>
</feature>
<dbReference type="PIRSF" id="PIRSF002457">
    <property type="entry name" value="DASS"/>
    <property type="match status" value="1"/>
</dbReference>
<dbReference type="InterPro" id="IPR030676">
    <property type="entry name" value="CitT-rel"/>
</dbReference>
<keyword evidence="4 6" id="KW-1133">Transmembrane helix</keyword>
<dbReference type="EMBL" id="CWJI01000021">
    <property type="protein sequence ID" value="CRY57067.1"/>
    <property type="molecule type" value="Genomic_DNA"/>
</dbReference>
<feature type="transmembrane region" description="Helical" evidence="6">
    <location>
        <begin position="93"/>
        <end position="116"/>
    </location>
</feature>
<feature type="transmembrane region" description="Helical" evidence="6">
    <location>
        <begin position="340"/>
        <end position="364"/>
    </location>
</feature>
<evidence type="ECO:0000313" key="7">
    <source>
        <dbReference type="EMBL" id="CRY57067.1"/>
    </source>
</evidence>
<evidence type="ECO:0000256" key="3">
    <source>
        <dbReference type="ARBA" id="ARBA00022692"/>
    </source>
</evidence>
<reference evidence="8" key="1">
    <citation type="submission" date="2015-03" db="EMBL/GenBank/DDBJ databases">
        <authorList>
            <consortium name="Pathogen Informatics"/>
        </authorList>
    </citation>
    <scope>NUCLEOTIDE SEQUENCE [LARGE SCALE GENOMIC DNA]</scope>
    <source>
        <strain evidence="8">R148</strain>
    </source>
</reference>
<name>A0A0H5M220_YERIN</name>
<dbReference type="Pfam" id="PF00939">
    <property type="entry name" value="Na_sulph_symp"/>
    <property type="match status" value="1"/>
</dbReference>
<feature type="transmembrane region" description="Helical" evidence="6">
    <location>
        <begin position="370"/>
        <end position="390"/>
    </location>
</feature>
<dbReference type="NCBIfam" id="TIGR00785">
    <property type="entry name" value="dass"/>
    <property type="match status" value="1"/>
</dbReference>
<keyword evidence="3 6" id="KW-0812">Transmembrane</keyword>
<evidence type="ECO:0000256" key="1">
    <source>
        <dbReference type="ARBA" id="ARBA00004141"/>
    </source>
</evidence>
<comment type="similarity">
    <text evidence="2">Belongs to the SLC13A/DASS transporter (TC 2.A.47) family. DIT1 subfamily.</text>
</comment>
<proteinExistence type="inferred from homology"/>
<feature type="transmembrane region" description="Helical" evidence="6">
    <location>
        <begin position="462"/>
        <end position="484"/>
    </location>
</feature>
<evidence type="ECO:0000313" key="8">
    <source>
        <dbReference type="Proteomes" id="UP000043316"/>
    </source>
</evidence>
<feature type="transmembrane region" description="Helical" evidence="6">
    <location>
        <begin position="33"/>
        <end position="49"/>
    </location>
</feature>
<organism evidence="7 8">
    <name type="scientific">Yersinia intermedia</name>
    <dbReference type="NCBI Taxonomy" id="631"/>
    <lineage>
        <taxon>Bacteria</taxon>
        <taxon>Pseudomonadati</taxon>
        <taxon>Pseudomonadota</taxon>
        <taxon>Gammaproteobacteria</taxon>
        <taxon>Enterobacterales</taxon>
        <taxon>Yersiniaceae</taxon>
        <taxon>Yersinia</taxon>
    </lineage>
</organism>
<evidence type="ECO:0000256" key="4">
    <source>
        <dbReference type="ARBA" id="ARBA00022989"/>
    </source>
</evidence>
<dbReference type="RefSeq" id="WP_042806933.1">
    <property type="nucleotide sequence ID" value="NZ_CWJI01000021.1"/>
</dbReference>
<dbReference type="AlphaFoldDB" id="A0A0H5M220"/>
<feature type="transmembrane region" description="Helical" evidence="6">
    <location>
        <begin position="7"/>
        <end position="27"/>
    </location>
</feature>
<dbReference type="PANTHER" id="PTHR42826">
    <property type="entry name" value="DICARBOXYLATE TRANSPORTER 2.1, CHLOROPLASTIC"/>
    <property type="match status" value="1"/>
</dbReference>
<feature type="transmembrane region" description="Helical" evidence="6">
    <location>
        <begin position="189"/>
        <end position="212"/>
    </location>
</feature>
<comment type="subcellular location">
    <subcellularLocation>
        <location evidence="1">Membrane</location>
        <topology evidence="1">Multi-pass membrane protein</topology>
    </subcellularLocation>
</comment>
<keyword evidence="5 6" id="KW-0472">Membrane</keyword>
<protein>
    <submittedName>
        <fullName evidence="7">Citrate carrier</fullName>
    </submittedName>
</protein>
<evidence type="ECO:0000256" key="6">
    <source>
        <dbReference type="SAM" id="Phobius"/>
    </source>
</evidence>
<dbReference type="GeneID" id="61817233"/>
<evidence type="ECO:0000256" key="2">
    <source>
        <dbReference type="ARBA" id="ARBA00007349"/>
    </source>
</evidence>
<gene>
    <name evidence="7" type="primary">citT_2</name>
    <name evidence="7" type="ORF">ERS008476_04114</name>
</gene>
<accession>A0A0H5M220</accession>
<feature type="transmembrane region" description="Helical" evidence="6">
    <location>
        <begin position="288"/>
        <end position="303"/>
    </location>
</feature>
<evidence type="ECO:0000256" key="5">
    <source>
        <dbReference type="ARBA" id="ARBA00023136"/>
    </source>
</evidence>